<feature type="non-terminal residue" evidence="3">
    <location>
        <position position="1"/>
    </location>
</feature>
<feature type="compositionally biased region" description="Low complexity" evidence="2">
    <location>
        <begin position="160"/>
        <end position="180"/>
    </location>
</feature>
<feature type="non-terminal residue" evidence="3">
    <location>
        <position position="332"/>
    </location>
</feature>
<organism evidence="3 4">
    <name type="scientific">Cirrhinus mrigala</name>
    <name type="common">Mrigala</name>
    <dbReference type="NCBI Taxonomy" id="683832"/>
    <lineage>
        <taxon>Eukaryota</taxon>
        <taxon>Metazoa</taxon>
        <taxon>Chordata</taxon>
        <taxon>Craniata</taxon>
        <taxon>Vertebrata</taxon>
        <taxon>Euteleostomi</taxon>
        <taxon>Actinopterygii</taxon>
        <taxon>Neopterygii</taxon>
        <taxon>Teleostei</taxon>
        <taxon>Ostariophysi</taxon>
        <taxon>Cypriniformes</taxon>
        <taxon>Cyprinidae</taxon>
        <taxon>Labeoninae</taxon>
        <taxon>Labeonini</taxon>
        <taxon>Cirrhinus</taxon>
    </lineage>
</organism>
<evidence type="ECO:0000313" key="4">
    <source>
        <dbReference type="Proteomes" id="UP001529510"/>
    </source>
</evidence>
<sequence>SVQANFTILKALAETEKQTQGANSDAAGGSREEQEEVEINSAEHGPQLKQSVNQLRNSLSLQEVELVELREPTLSHAISSECLQHLENKLNHLTRDFEASVEELKGEICKLQKDRETLKNELKTVKQELLFRGEIQSLRQQTESTACTCKQRPSSPATQTTAAHSPTPESSTTTAAPLTSRAEAPEGPQEQGSDPQNAEVIILIDSNGKSINEKQLFPGHKTIKLWCPKTDTALQQLSRENLGEPSHIIIHVGTNYLRAQQERVADSVTRVAIKATQTFPTSKVVISTILPISDCHPRTIQRVNADISRRCAGMPNIHLAHHPTLDHWTSPG</sequence>
<keyword evidence="4" id="KW-1185">Reference proteome</keyword>
<reference evidence="3 4" key="1">
    <citation type="submission" date="2024-05" db="EMBL/GenBank/DDBJ databases">
        <title>Genome sequencing and assembly of Indian major carp, Cirrhinus mrigala (Hamilton, 1822).</title>
        <authorList>
            <person name="Mohindra V."/>
            <person name="Chowdhury L.M."/>
            <person name="Lal K."/>
            <person name="Jena J.K."/>
        </authorList>
    </citation>
    <scope>NUCLEOTIDE SEQUENCE [LARGE SCALE GENOMIC DNA]</scope>
    <source>
        <strain evidence="3">CM1030</strain>
        <tissue evidence="3">Blood</tissue>
    </source>
</reference>
<dbReference type="InterPro" id="IPR036514">
    <property type="entry name" value="SGNH_hydro_sf"/>
</dbReference>
<evidence type="ECO:0000256" key="1">
    <source>
        <dbReference type="SAM" id="Coils"/>
    </source>
</evidence>
<evidence type="ECO:0000256" key="2">
    <source>
        <dbReference type="SAM" id="MobiDB-lite"/>
    </source>
</evidence>
<feature type="region of interest" description="Disordered" evidence="2">
    <location>
        <begin position="14"/>
        <end position="47"/>
    </location>
</feature>
<feature type="region of interest" description="Disordered" evidence="2">
    <location>
        <begin position="143"/>
        <end position="196"/>
    </location>
</feature>
<gene>
    <name evidence="3" type="ORF">M9458_035588</name>
</gene>
<accession>A0ABD0PAN8</accession>
<protein>
    <submittedName>
        <fullName evidence="3">Uncharacterized protein</fullName>
    </submittedName>
</protein>
<keyword evidence="1" id="KW-0175">Coiled coil</keyword>
<name>A0ABD0PAN8_CIRMR</name>
<dbReference type="EMBL" id="JAMKFB020000017">
    <property type="protein sequence ID" value="KAL0170992.1"/>
    <property type="molecule type" value="Genomic_DNA"/>
</dbReference>
<evidence type="ECO:0000313" key="3">
    <source>
        <dbReference type="EMBL" id="KAL0170992.1"/>
    </source>
</evidence>
<dbReference type="Proteomes" id="UP001529510">
    <property type="component" value="Unassembled WGS sequence"/>
</dbReference>
<dbReference type="SUPFAM" id="SSF52266">
    <property type="entry name" value="SGNH hydrolase"/>
    <property type="match status" value="1"/>
</dbReference>
<feature type="coiled-coil region" evidence="1">
    <location>
        <begin position="83"/>
        <end position="121"/>
    </location>
</feature>
<comment type="caution">
    <text evidence="3">The sequence shown here is derived from an EMBL/GenBank/DDBJ whole genome shotgun (WGS) entry which is preliminary data.</text>
</comment>
<dbReference type="AlphaFoldDB" id="A0ABD0PAN8"/>
<dbReference type="Gene3D" id="3.40.50.1110">
    <property type="entry name" value="SGNH hydrolase"/>
    <property type="match status" value="1"/>
</dbReference>
<feature type="compositionally biased region" description="Polar residues" evidence="2">
    <location>
        <begin position="143"/>
        <end position="159"/>
    </location>
</feature>
<proteinExistence type="predicted"/>